<dbReference type="EMBL" id="BDCX01000017">
    <property type="protein sequence ID" value="GAT70409.1"/>
    <property type="molecule type" value="Genomic_DNA"/>
</dbReference>
<protein>
    <submittedName>
        <fullName evidence="2">Uncharacterized protein</fullName>
    </submittedName>
</protein>
<proteinExistence type="predicted"/>
<keyword evidence="1" id="KW-1133">Transmembrane helix</keyword>
<accession>A0A171DMY5</accession>
<feature type="transmembrane region" description="Helical" evidence="1">
    <location>
        <begin position="164"/>
        <end position="181"/>
    </location>
</feature>
<dbReference type="Proteomes" id="UP000077701">
    <property type="component" value="Unassembled WGS sequence"/>
</dbReference>
<feature type="transmembrane region" description="Helical" evidence="1">
    <location>
        <begin position="39"/>
        <end position="57"/>
    </location>
</feature>
<keyword evidence="3" id="KW-1185">Reference proteome</keyword>
<keyword evidence="1" id="KW-0812">Transmembrane</keyword>
<dbReference type="AlphaFoldDB" id="A0A171DMY5"/>
<keyword evidence="1" id="KW-0472">Membrane</keyword>
<gene>
    <name evidence="2" type="ORF">PS9374_06091</name>
</gene>
<evidence type="ECO:0000313" key="3">
    <source>
        <dbReference type="Proteomes" id="UP000077701"/>
    </source>
</evidence>
<name>A0A171DMY5_9ACTN</name>
<dbReference type="RefSeq" id="WP_084008929.1">
    <property type="nucleotide sequence ID" value="NZ_BDCX01000017.1"/>
</dbReference>
<feature type="transmembrane region" description="Helical" evidence="1">
    <location>
        <begin position="110"/>
        <end position="129"/>
    </location>
</feature>
<feature type="transmembrane region" description="Helical" evidence="1">
    <location>
        <begin position="141"/>
        <end position="158"/>
    </location>
</feature>
<sequence>MSLSWMSRFGMVCGVVLALSVGLPGAVEAFTGETAATSIVLGLGIAFGPPALTAFHLRQSSASGRFGAIAYAVNMIGLSLFAGVVFALNLVVFFLDPAVVKALLAGPTRIALLGGMVLFVVGTALFSVSMLRTGVFPRVPAVGYGVTLVLLALLAPLPDTPLNSVVHVLVAASLIWLSLSLRQGEASPRRAAVPYRTAG</sequence>
<reference evidence="3" key="2">
    <citation type="submission" date="2016-04" db="EMBL/GenBank/DDBJ databases">
        <title>Planomonospora sphaerica JCM9374 whole genome shotgun sequence.</title>
        <authorList>
            <person name="Suzuki T."/>
            <person name="Dohra H."/>
            <person name="Kodani S."/>
        </authorList>
    </citation>
    <scope>NUCLEOTIDE SEQUENCE [LARGE SCALE GENOMIC DNA]</scope>
    <source>
        <strain evidence="3">JCM 9374</strain>
    </source>
</reference>
<organism evidence="2 3">
    <name type="scientific">Planomonospora sphaerica</name>
    <dbReference type="NCBI Taxonomy" id="161355"/>
    <lineage>
        <taxon>Bacteria</taxon>
        <taxon>Bacillati</taxon>
        <taxon>Actinomycetota</taxon>
        <taxon>Actinomycetes</taxon>
        <taxon>Streptosporangiales</taxon>
        <taxon>Streptosporangiaceae</taxon>
        <taxon>Planomonospora</taxon>
    </lineage>
</organism>
<reference evidence="2 3" key="1">
    <citation type="journal article" date="2016" name="Genome Announc.">
        <title>Draft Genome Sequence of Planomonospora sphaerica JCM9374, a Rare Actinomycete.</title>
        <authorList>
            <person name="Dohra H."/>
            <person name="Suzuki T."/>
            <person name="Inoue Y."/>
            <person name="Kodani S."/>
        </authorList>
    </citation>
    <scope>NUCLEOTIDE SEQUENCE [LARGE SCALE GENOMIC DNA]</scope>
    <source>
        <strain evidence="2 3">JCM 9374</strain>
    </source>
</reference>
<comment type="caution">
    <text evidence="2">The sequence shown here is derived from an EMBL/GenBank/DDBJ whole genome shotgun (WGS) entry which is preliminary data.</text>
</comment>
<evidence type="ECO:0000256" key="1">
    <source>
        <dbReference type="SAM" id="Phobius"/>
    </source>
</evidence>
<evidence type="ECO:0000313" key="2">
    <source>
        <dbReference type="EMBL" id="GAT70409.1"/>
    </source>
</evidence>
<feature type="transmembrane region" description="Helical" evidence="1">
    <location>
        <begin position="69"/>
        <end position="95"/>
    </location>
</feature>
<dbReference type="OrthoDB" id="3371801at2"/>
<dbReference type="STRING" id="161355.PS9374_06091"/>